<name>A2BWE7_PROM5</name>
<gene>
    <name evidence="1" type="ordered locus">P9515_09011</name>
</gene>
<reference evidence="1 2" key="1">
    <citation type="journal article" date="2007" name="PLoS Genet.">
        <title>Patterns and implications of gene gain and loss in the evolution of Prochlorococcus.</title>
        <authorList>
            <person name="Kettler G.C."/>
            <person name="Martiny A.C."/>
            <person name="Huang K."/>
            <person name="Zucker J."/>
            <person name="Coleman M.L."/>
            <person name="Rodrigue S."/>
            <person name="Chen F."/>
            <person name="Lapidus A."/>
            <person name="Ferriera S."/>
            <person name="Johnson J."/>
            <person name="Steglich C."/>
            <person name="Church G.M."/>
            <person name="Richardson P."/>
            <person name="Chisholm S.W."/>
        </authorList>
    </citation>
    <scope>NUCLEOTIDE SEQUENCE [LARGE SCALE GENOMIC DNA]</scope>
    <source>
        <strain evidence="1 2">MIT 9515</strain>
    </source>
</reference>
<evidence type="ECO:0000313" key="1">
    <source>
        <dbReference type="EMBL" id="ABM72108.1"/>
    </source>
</evidence>
<dbReference type="Proteomes" id="UP000001589">
    <property type="component" value="Chromosome"/>
</dbReference>
<dbReference type="GeneID" id="60200895"/>
<evidence type="ECO:0000313" key="2">
    <source>
        <dbReference type="Proteomes" id="UP000001589"/>
    </source>
</evidence>
<dbReference type="RefSeq" id="WP_011820212.1">
    <property type="nucleotide sequence ID" value="NC_008817.1"/>
</dbReference>
<dbReference type="EMBL" id="CP000552">
    <property type="protein sequence ID" value="ABM72108.1"/>
    <property type="molecule type" value="Genomic_DNA"/>
</dbReference>
<sequence>MTERNIDNNPVLTFEGKKYNVNELPDDTKELIRGLQIAETQLKMYDDTLKLLSIGRNSLANQLREKLRNINSF</sequence>
<dbReference type="OrthoDB" id="559265at2"/>
<proteinExistence type="predicted"/>
<dbReference type="AlphaFoldDB" id="A2BWE7"/>
<dbReference type="Pfam" id="PF20045">
    <property type="entry name" value="DUF6447"/>
    <property type="match status" value="1"/>
</dbReference>
<organism evidence="1 2">
    <name type="scientific">Prochlorococcus marinus (strain MIT 9515)</name>
    <dbReference type="NCBI Taxonomy" id="167542"/>
    <lineage>
        <taxon>Bacteria</taxon>
        <taxon>Bacillati</taxon>
        <taxon>Cyanobacteriota</taxon>
        <taxon>Cyanophyceae</taxon>
        <taxon>Synechococcales</taxon>
        <taxon>Prochlorococcaceae</taxon>
        <taxon>Prochlorococcus</taxon>
    </lineage>
</organism>
<accession>A2BWE7</accession>
<protein>
    <submittedName>
        <fullName evidence="1">Uncharacterized protein</fullName>
    </submittedName>
</protein>
<dbReference type="HOGENOM" id="CLU_180037_0_0_3"/>
<dbReference type="InterPro" id="IPR045615">
    <property type="entry name" value="DUF6447"/>
</dbReference>
<dbReference type="KEGG" id="pmc:P9515_09011"/>
<dbReference type="STRING" id="167542.P9515_09011"/>